<comment type="caution">
    <text evidence="1">The sequence shown here is derived from an EMBL/GenBank/DDBJ whole genome shotgun (WGS) entry which is preliminary data.</text>
</comment>
<sequence length="68" mass="7247">MASLDHSCLRIVALGTGPGALCSRRASRSNTLGLSSNGAPRHVAWRVDMSTTRSPTCVIAAVDRLLRR</sequence>
<evidence type="ECO:0000313" key="2">
    <source>
        <dbReference type="Proteomes" id="UP000033651"/>
    </source>
</evidence>
<dbReference type="Proteomes" id="UP000033651">
    <property type="component" value="Unassembled WGS sequence"/>
</dbReference>
<reference evidence="1 2" key="1">
    <citation type="submission" date="2015-03" db="EMBL/GenBank/DDBJ databases">
        <title>Draft genome sequence of Luteibacter yeojuensis strain SU11.</title>
        <authorList>
            <person name="Sulaiman J."/>
            <person name="Priya K."/>
            <person name="Chan K.-G."/>
        </authorList>
    </citation>
    <scope>NUCLEOTIDE SEQUENCE [LARGE SCALE GENOMIC DNA]</scope>
    <source>
        <strain evidence="1 2">SU11</strain>
    </source>
</reference>
<proteinExistence type="predicted"/>
<evidence type="ECO:0000313" key="1">
    <source>
        <dbReference type="EMBL" id="KJV34754.1"/>
    </source>
</evidence>
<name>A0A0F3KXB9_9GAMM</name>
<keyword evidence="2" id="KW-1185">Reference proteome</keyword>
<dbReference type="AlphaFoldDB" id="A0A0F3KXB9"/>
<gene>
    <name evidence="1" type="ORF">VI08_09175</name>
</gene>
<protein>
    <submittedName>
        <fullName evidence="1">Uncharacterized protein</fullName>
    </submittedName>
</protein>
<accession>A0A0F3KXB9</accession>
<organism evidence="1 2">
    <name type="scientific">Luteibacter yeojuensis</name>
    <dbReference type="NCBI Taxonomy" id="345309"/>
    <lineage>
        <taxon>Bacteria</taxon>
        <taxon>Pseudomonadati</taxon>
        <taxon>Pseudomonadota</taxon>
        <taxon>Gammaproteobacteria</taxon>
        <taxon>Lysobacterales</taxon>
        <taxon>Rhodanobacteraceae</taxon>
        <taxon>Luteibacter</taxon>
    </lineage>
</organism>
<dbReference type="EMBL" id="JZRB01000018">
    <property type="protein sequence ID" value="KJV34754.1"/>
    <property type="molecule type" value="Genomic_DNA"/>
</dbReference>